<proteinExistence type="inferred from homology"/>
<evidence type="ECO:0000256" key="2">
    <source>
        <dbReference type="ARBA" id="ARBA00022448"/>
    </source>
</evidence>
<reference evidence="10" key="1">
    <citation type="submission" date="2023-07" db="EMBL/GenBank/DDBJ databases">
        <title>30 novel species of actinomycetes from the DSMZ collection.</title>
        <authorList>
            <person name="Nouioui I."/>
        </authorList>
    </citation>
    <scope>NUCLEOTIDE SEQUENCE [LARGE SCALE GENOMIC DNA]</scope>
    <source>
        <strain evidence="10">DSM 41979</strain>
    </source>
</reference>
<dbReference type="PROSITE" id="PS50928">
    <property type="entry name" value="ABC_TM1"/>
    <property type="match status" value="1"/>
</dbReference>
<comment type="caution">
    <text evidence="9">The sequence shown here is derived from an EMBL/GenBank/DDBJ whole genome shotgun (WGS) entry which is preliminary data.</text>
</comment>
<evidence type="ECO:0000256" key="4">
    <source>
        <dbReference type="ARBA" id="ARBA00022692"/>
    </source>
</evidence>
<dbReference type="InterPro" id="IPR035906">
    <property type="entry name" value="MetI-like_sf"/>
</dbReference>
<dbReference type="InterPro" id="IPR000515">
    <property type="entry name" value="MetI-like"/>
</dbReference>
<protein>
    <submittedName>
        <fullName evidence="9">Carbohydrate ABC transporter permease</fullName>
    </submittedName>
</protein>
<evidence type="ECO:0000256" key="7">
    <source>
        <dbReference type="RuleBase" id="RU363032"/>
    </source>
</evidence>
<name>A0ABU2QUT2_9ACTN</name>
<dbReference type="EMBL" id="JAVRET010000005">
    <property type="protein sequence ID" value="MDT0408115.1"/>
    <property type="molecule type" value="Genomic_DNA"/>
</dbReference>
<keyword evidence="6 7" id="KW-0472">Membrane</keyword>
<evidence type="ECO:0000313" key="9">
    <source>
        <dbReference type="EMBL" id="MDT0408115.1"/>
    </source>
</evidence>
<evidence type="ECO:0000259" key="8">
    <source>
        <dbReference type="PROSITE" id="PS50928"/>
    </source>
</evidence>
<feature type="transmembrane region" description="Helical" evidence="7">
    <location>
        <begin position="137"/>
        <end position="160"/>
    </location>
</feature>
<evidence type="ECO:0000256" key="6">
    <source>
        <dbReference type="ARBA" id="ARBA00023136"/>
    </source>
</evidence>
<dbReference type="Pfam" id="PF00528">
    <property type="entry name" value="BPD_transp_1"/>
    <property type="match status" value="1"/>
</dbReference>
<keyword evidence="3" id="KW-1003">Cell membrane</keyword>
<evidence type="ECO:0000256" key="3">
    <source>
        <dbReference type="ARBA" id="ARBA00022475"/>
    </source>
</evidence>
<dbReference type="InterPro" id="IPR050901">
    <property type="entry name" value="BP-dep_ABC_trans_perm"/>
</dbReference>
<feature type="transmembrane region" description="Helical" evidence="7">
    <location>
        <begin position="245"/>
        <end position="263"/>
    </location>
</feature>
<dbReference type="CDD" id="cd06261">
    <property type="entry name" value="TM_PBP2"/>
    <property type="match status" value="1"/>
</dbReference>
<feature type="transmembrane region" description="Helical" evidence="7">
    <location>
        <begin position="12"/>
        <end position="31"/>
    </location>
</feature>
<dbReference type="Gene3D" id="1.10.3720.10">
    <property type="entry name" value="MetI-like"/>
    <property type="match status" value="1"/>
</dbReference>
<dbReference type="PANTHER" id="PTHR32243:SF18">
    <property type="entry name" value="INNER MEMBRANE ABC TRANSPORTER PERMEASE PROTEIN YCJP"/>
    <property type="match status" value="1"/>
</dbReference>
<feature type="transmembrane region" description="Helical" evidence="7">
    <location>
        <begin position="104"/>
        <end position="125"/>
    </location>
</feature>
<sequence length="278" mass="29114">MTTLTARRSPVRTVLALLIVAVMLFPLYWMVNASFQTNEQLARRSALWFPLGGTLHGYRDAFAQQGGHLLASLVVALGATALTLLIAAPAAYALALLRAPGGKVLLSVLLVVQLVPGIVMANALYEIFGSAHLLDSAFALILADSTLAVPFAVLVLRAFMTSVPGELVEAAALDGAGAVRTFVTIVLPMARNALVTAGLFTFLFAWGDFMFATTLNLDSGTWQPITVGLYDYIGAGTNTTSWNSVMATAVIASLPAAVLLVVAQRHVAAGLTSGAVKD</sequence>
<keyword evidence="4 7" id="KW-0812">Transmembrane</keyword>
<keyword evidence="5 7" id="KW-1133">Transmembrane helix</keyword>
<dbReference type="Proteomes" id="UP001183610">
    <property type="component" value="Unassembled WGS sequence"/>
</dbReference>
<comment type="similarity">
    <text evidence="7">Belongs to the binding-protein-dependent transport system permease family.</text>
</comment>
<evidence type="ECO:0000256" key="5">
    <source>
        <dbReference type="ARBA" id="ARBA00022989"/>
    </source>
</evidence>
<dbReference type="PANTHER" id="PTHR32243">
    <property type="entry name" value="MALTOSE TRANSPORT SYSTEM PERMEASE-RELATED"/>
    <property type="match status" value="1"/>
</dbReference>
<accession>A0ABU2QUT2</accession>
<evidence type="ECO:0000256" key="1">
    <source>
        <dbReference type="ARBA" id="ARBA00004651"/>
    </source>
</evidence>
<dbReference type="SUPFAM" id="SSF161098">
    <property type="entry name" value="MetI-like"/>
    <property type="match status" value="1"/>
</dbReference>
<gene>
    <name evidence="9" type="ORF">RM698_03495</name>
</gene>
<feature type="transmembrane region" description="Helical" evidence="7">
    <location>
        <begin position="181"/>
        <end position="206"/>
    </location>
</feature>
<organism evidence="9 10">
    <name type="scientific">Streptomyces evansiae</name>
    <dbReference type="NCBI Taxonomy" id="3075535"/>
    <lineage>
        <taxon>Bacteria</taxon>
        <taxon>Bacillati</taxon>
        <taxon>Actinomycetota</taxon>
        <taxon>Actinomycetes</taxon>
        <taxon>Kitasatosporales</taxon>
        <taxon>Streptomycetaceae</taxon>
        <taxon>Streptomyces</taxon>
    </lineage>
</organism>
<dbReference type="RefSeq" id="WP_010270263.1">
    <property type="nucleotide sequence ID" value="NZ_JAVRET010000005.1"/>
</dbReference>
<comment type="subcellular location">
    <subcellularLocation>
        <location evidence="1 7">Cell membrane</location>
        <topology evidence="1 7">Multi-pass membrane protein</topology>
    </subcellularLocation>
</comment>
<keyword evidence="10" id="KW-1185">Reference proteome</keyword>
<feature type="transmembrane region" description="Helical" evidence="7">
    <location>
        <begin position="69"/>
        <end position="97"/>
    </location>
</feature>
<feature type="domain" description="ABC transmembrane type-1" evidence="8">
    <location>
        <begin position="69"/>
        <end position="263"/>
    </location>
</feature>
<evidence type="ECO:0000313" key="10">
    <source>
        <dbReference type="Proteomes" id="UP001183610"/>
    </source>
</evidence>
<keyword evidence="2 7" id="KW-0813">Transport</keyword>